<dbReference type="InterPro" id="IPR008183">
    <property type="entry name" value="Aldose_1/G6P_1-epimerase"/>
</dbReference>
<gene>
    <name evidence="1" type="ORF">SAMN05216593_113109</name>
</gene>
<dbReference type="InterPro" id="IPR014718">
    <property type="entry name" value="GH-type_carb-bd"/>
</dbReference>
<dbReference type="EMBL" id="FRDA01000013">
    <property type="protein sequence ID" value="SHN20970.1"/>
    <property type="molecule type" value="Genomic_DNA"/>
</dbReference>
<dbReference type="GO" id="GO:0016853">
    <property type="term" value="F:isomerase activity"/>
    <property type="evidence" value="ECO:0007669"/>
    <property type="project" value="InterPro"/>
</dbReference>
<dbReference type="RefSeq" id="WP_073169992.1">
    <property type="nucleotide sequence ID" value="NZ_FRDA01000013.1"/>
</dbReference>
<accession>A0A1M7PTY6</accession>
<dbReference type="Pfam" id="PF01263">
    <property type="entry name" value="Aldose_epim"/>
    <property type="match status" value="1"/>
</dbReference>
<dbReference type="GO" id="GO:0005975">
    <property type="term" value="P:carbohydrate metabolic process"/>
    <property type="evidence" value="ECO:0007669"/>
    <property type="project" value="InterPro"/>
</dbReference>
<dbReference type="AlphaFoldDB" id="A0A1M7PTY6"/>
<reference evidence="1 2" key="1">
    <citation type="submission" date="2016-11" db="EMBL/GenBank/DDBJ databases">
        <authorList>
            <person name="Jaros S."/>
            <person name="Januszkiewicz K."/>
            <person name="Wedrychowicz H."/>
        </authorList>
    </citation>
    <scope>NUCLEOTIDE SEQUENCE [LARGE SCALE GENOMIC DNA]</scope>
    <source>
        <strain evidence="1 2">LMG 26898</strain>
    </source>
</reference>
<evidence type="ECO:0000313" key="1">
    <source>
        <dbReference type="EMBL" id="SHN20970.1"/>
    </source>
</evidence>
<dbReference type="SUPFAM" id="SSF74650">
    <property type="entry name" value="Galactose mutarotase-like"/>
    <property type="match status" value="1"/>
</dbReference>
<name>A0A1M7PTY6_9PSED</name>
<proteinExistence type="predicted"/>
<protein>
    <submittedName>
        <fullName evidence="1">Aldose 1-epimerase</fullName>
    </submittedName>
</protein>
<dbReference type="GO" id="GO:0030246">
    <property type="term" value="F:carbohydrate binding"/>
    <property type="evidence" value="ECO:0007669"/>
    <property type="project" value="InterPro"/>
</dbReference>
<dbReference type="STRING" id="1190415.SAMN05216593_113109"/>
<evidence type="ECO:0000313" key="2">
    <source>
        <dbReference type="Proteomes" id="UP000183983"/>
    </source>
</evidence>
<dbReference type="InterPro" id="IPR011013">
    <property type="entry name" value="Gal_mutarotase_sf_dom"/>
</dbReference>
<sequence length="289" mass="32468">MKTLKLQNSIWELDLAPSWGGRVSALRAEGLDIVTPLVASTFDPVVWPKGGIYPLMPYSNRLRNSSLSHGGLTDALPVHPAAAPHSLHGVAHTLPWDVINQDEEIIILRCLYEGEHWPWPVRFEQRFALQKNRLTIDLKVTNLGTSLMPAGLGLHPYFQRHKEMQAQFNIAEIWEIDSDYLPTGVVRSNNQLIVMDNELDEELALYGGGWDGQLQVNYPQGQLIVETQSPLTHFIAFAPQDAPYFCLEPVSHVADAFNTPPSEWKKTGTQLLEPQQSLTACVAFIWNKK</sequence>
<dbReference type="Proteomes" id="UP000183983">
    <property type="component" value="Unassembled WGS sequence"/>
</dbReference>
<dbReference type="OrthoDB" id="9808779at2"/>
<organism evidence="1 2">
    <name type="scientific">Pseudomonas asturiensis</name>
    <dbReference type="NCBI Taxonomy" id="1190415"/>
    <lineage>
        <taxon>Bacteria</taxon>
        <taxon>Pseudomonadati</taxon>
        <taxon>Pseudomonadota</taxon>
        <taxon>Gammaproteobacteria</taxon>
        <taxon>Pseudomonadales</taxon>
        <taxon>Pseudomonadaceae</taxon>
        <taxon>Pseudomonas</taxon>
    </lineage>
</organism>
<dbReference type="Gene3D" id="2.70.98.10">
    <property type="match status" value="1"/>
</dbReference>